<dbReference type="AlphaFoldDB" id="A0A9P6NMC5"/>
<gene>
    <name evidence="2" type="ORF">CROQUDRAFT_88868</name>
</gene>
<organism evidence="2 3">
    <name type="scientific">Cronartium quercuum f. sp. fusiforme G11</name>
    <dbReference type="NCBI Taxonomy" id="708437"/>
    <lineage>
        <taxon>Eukaryota</taxon>
        <taxon>Fungi</taxon>
        <taxon>Dikarya</taxon>
        <taxon>Basidiomycota</taxon>
        <taxon>Pucciniomycotina</taxon>
        <taxon>Pucciniomycetes</taxon>
        <taxon>Pucciniales</taxon>
        <taxon>Coleosporiaceae</taxon>
        <taxon>Cronartium</taxon>
    </lineage>
</organism>
<name>A0A9P6NMC5_9BASI</name>
<evidence type="ECO:0000313" key="3">
    <source>
        <dbReference type="Proteomes" id="UP000886653"/>
    </source>
</evidence>
<proteinExistence type="predicted"/>
<evidence type="ECO:0000313" key="2">
    <source>
        <dbReference type="EMBL" id="KAG0149771.1"/>
    </source>
</evidence>
<dbReference type="EMBL" id="MU167225">
    <property type="protein sequence ID" value="KAG0149771.1"/>
    <property type="molecule type" value="Genomic_DNA"/>
</dbReference>
<reference evidence="2" key="1">
    <citation type="submission" date="2013-11" db="EMBL/GenBank/DDBJ databases">
        <title>Genome sequence of the fusiform rust pathogen reveals effectors for host alternation and coevolution with pine.</title>
        <authorList>
            <consortium name="DOE Joint Genome Institute"/>
            <person name="Smith K."/>
            <person name="Pendleton A."/>
            <person name="Kubisiak T."/>
            <person name="Anderson C."/>
            <person name="Salamov A."/>
            <person name="Aerts A."/>
            <person name="Riley R."/>
            <person name="Clum A."/>
            <person name="Lindquist E."/>
            <person name="Ence D."/>
            <person name="Campbell M."/>
            <person name="Kronenberg Z."/>
            <person name="Feau N."/>
            <person name="Dhillon B."/>
            <person name="Hamelin R."/>
            <person name="Burleigh J."/>
            <person name="Smith J."/>
            <person name="Yandell M."/>
            <person name="Nelson C."/>
            <person name="Grigoriev I."/>
            <person name="Davis J."/>
        </authorList>
    </citation>
    <scope>NUCLEOTIDE SEQUENCE</scope>
    <source>
        <strain evidence="2">G11</strain>
    </source>
</reference>
<evidence type="ECO:0000256" key="1">
    <source>
        <dbReference type="SAM" id="MobiDB-lite"/>
    </source>
</evidence>
<accession>A0A9P6NMC5</accession>
<comment type="caution">
    <text evidence="2">The sequence shown here is derived from an EMBL/GenBank/DDBJ whole genome shotgun (WGS) entry which is preliminary data.</text>
</comment>
<protein>
    <submittedName>
        <fullName evidence="2">Uncharacterized protein</fullName>
    </submittedName>
</protein>
<feature type="non-terminal residue" evidence="2">
    <location>
        <position position="239"/>
    </location>
</feature>
<keyword evidence="3" id="KW-1185">Reference proteome</keyword>
<dbReference type="Proteomes" id="UP000886653">
    <property type="component" value="Unassembled WGS sequence"/>
</dbReference>
<feature type="region of interest" description="Disordered" evidence="1">
    <location>
        <begin position="118"/>
        <end position="177"/>
    </location>
</feature>
<feature type="compositionally biased region" description="Polar residues" evidence="1">
    <location>
        <begin position="118"/>
        <end position="144"/>
    </location>
</feature>
<sequence length="239" mass="25666">MFPSCAGNPSITKALDKLHHLLEVALPLPKRGSKAVTVNSNSAANICVLVARIMEMDERRSMVRFQAMEFETEEEQGTHPTASSNSFAFKVPDMMEAKMDGIQHQLNMVTEQLASFAGQKTKTTAPQKSNQPECPSATNHSINPAPSYALATSKHTQPATPPAPKKHMAKKAQKAESESSLEIKQLISGGNALASLKQKDLITLINNMLTAPTYSSLVAQCAPLASGNYQAKLGPPSNP</sequence>